<dbReference type="Proteomes" id="UP000094296">
    <property type="component" value="Unassembled WGS sequence"/>
</dbReference>
<organism evidence="1 2">
    <name type="scientific">Desulfuribacillus alkaliarsenatis</name>
    <dbReference type="NCBI Taxonomy" id="766136"/>
    <lineage>
        <taxon>Bacteria</taxon>
        <taxon>Bacillati</taxon>
        <taxon>Bacillota</taxon>
        <taxon>Desulfuribacillia</taxon>
        <taxon>Desulfuribacillales</taxon>
        <taxon>Desulfuribacillaceae</taxon>
        <taxon>Desulfuribacillus</taxon>
    </lineage>
</organism>
<comment type="caution">
    <text evidence="1">The sequence shown here is derived from an EMBL/GenBank/DDBJ whole genome shotgun (WGS) entry which is preliminary data.</text>
</comment>
<dbReference type="AlphaFoldDB" id="A0A1E5G110"/>
<evidence type="ECO:0000313" key="2">
    <source>
        <dbReference type="Proteomes" id="UP000094296"/>
    </source>
</evidence>
<keyword evidence="2" id="KW-1185">Reference proteome</keyword>
<dbReference type="OrthoDB" id="2079550at2"/>
<dbReference type="STRING" id="766136.BHF68_07845"/>
<proteinExistence type="predicted"/>
<accession>A0A1E5G110</accession>
<sequence length="314" mass="35257">MNKKYVISTLVAFVMALVMFVQPVQTLALDFLSIFRVNDVKTIRITLADIEEGMQTMSNMKEGLKGQELDHKQLVNIVSQQKPEKTTLNDARDFGAFRFQLPRELDSEQPTLFAVESASKTFTIDVDASNEFLTMINSQKLLSNQIRDVEFTQVSSATAFAKYDEVLFLATQKSFLNAPDAVKDELHDVMINLPIIPTNIRQQLAEIEQDSADIYLPVLVGFGREVDLGGKKGYIYTVSDFKALTETMSGAMPEIMPHNKSEAMPDMKEKFIVQHGEQQFDNASVLVWTENGLLYSLIADKADAELAKIARSVR</sequence>
<protein>
    <recommendedName>
        <fullName evidence="3">DUF4367 domain-containing protein</fullName>
    </recommendedName>
</protein>
<reference evidence="1 2" key="1">
    <citation type="submission" date="2016-09" db="EMBL/GenBank/DDBJ databases">
        <title>Draft genome sequence for the type strain of Desulfuribacillus alkaliarsenatis AHT28, an obligately anaerobic, sulfidogenic bacterium isolated from Russian soda lake sediments.</title>
        <authorList>
            <person name="Abin C.A."/>
            <person name="Hollibaugh J.T."/>
        </authorList>
    </citation>
    <scope>NUCLEOTIDE SEQUENCE [LARGE SCALE GENOMIC DNA]</scope>
    <source>
        <strain evidence="1 2">AHT28</strain>
    </source>
</reference>
<gene>
    <name evidence="1" type="ORF">BHF68_07845</name>
</gene>
<dbReference type="RefSeq" id="WP_069643560.1">
    <property type="nucleotide sequence ID" value="NZ_MIJE01000031.1"/>
</dbReference>
<dbReference type="EMBL" id="MIJE01000031">
    <property type="protein sequence ID" value="OEF96551.1"/>
    <property type="molecule type" value="Genomic_DNA"/>
</dbReference>
<evidence type="ECO:0000313" key="1">
    <source>
        <dbReference type="EMBL" id="OEF96551.1"/>
    </source>
</evidence>
<name>A0A1E5G110_9FIRM</name>
<evidence type="ECO:0008006" key="3">
    <source>
        <dbReference type="Google" id="ProtNLM"/>
    </source>
</evidence>